<feature type="transmembrane region" description="Helical" evidence="1">
    <location>
        <begin position="133"/>
        <end position="150"/>
    </location>
</feature>
<dbReference type="Proteomes" id="UP000239425">
    <property type="component" value="Unassembled WGS sequence"/>
</dbReference>
<reference evidence="2 3" key="1">
    <citation type="submission" date="2017-11" db="EMBL/GenBank/DDBJ databases">
        <title>Comparative genomic analysis of Holospora spp., intranuclear symbionts of paramecia.</title>
        <authorList>
            <person name="Garushyants S.K."/>
            <person name="Beliavskaya A."/>
            <person name="Malko D.B."/>
            <person name="Logacheva M.D."/>
            <person name="Rautian M.S."/>
            <person name="Gelfand M.S."/>
        </authorList>
    </citation>
    <scope>NUCLEOTIDE SEQUENCE [LARGE SCALE GENOMIC DNA]</scope>
    <source>
        <strain evidence="3">02AZ16</strain>
    </source>
</reference>
<evidence type="ECO:0008006" key="4">
    <source>
        <dbReference type="Google" id="ProtNLM"/>
    </source>
</evidence>
<proteinExistence type="predicted"/>
<gene>
    <name evidence="2" type="ORF">HCUR_00817</name>
</gene>
<keyword evidence="1" id="KW-0812">Transmembrane</keyword>
<organism evidence="2 3">
    <name type="scientific">Holospora curviuscula</name>
    <dbReference type="NCBI Taxonomy" id="1082868"/>
    <lineage>
        <taxon>Bacteria</taxon>
        <taxon>Pseudomonadati</taxon>
        <taxon>Pseudomonadota</taxon>
        <taxon>Alphaproteobacteria</taxon>
        <taxon>Holosporales</taxon>
        <taxon>Holosporaceae</taxon>
        <taxon>Holospora</taxon>
    </lineage>
</organism>
<keyword evidence="1" id="KW-1133">Transmembrane helix</keyword>
<name>A0A2S5R9C1_9PROT</name>
<accession>A0A2S5R9C1</accession>
<dbReference type="OrthoDB" id="8479927at2"/>
<evidence type="ECO:0000313" key="3">
    <source>
        <dbReference type="Proteomes" id="UP000239425"/>
    </source>
</evidence>
<feature type="transmembrane region" description="Helical" evidence="1">
    <location>
        <begin position="81"/>
        <end position="97"/>
    </location>
</feature>
<comment type="caution">
    <text evidence="2">The sequence shown here is derived from an EMBL/GenBank/DDBJ whole genome shotgun (WGS) entry which is preliminary data.</text>
</comment>
<keyword evidence="1" id="KW-0472">Membrane</keyword>
<evidence type="ECO:0000256" key="1">
    <source>
        <dbReference type="SAM" id="Phobius"/>
    </source>
</evidence>
<dbReference type="AlphaFoldDB" id="A0A2S5R9C1"/>
<dbReference type="EMBL" id="PHHC01000082">
    <property type="protein sequence ID" value="PPE03802.1"/>
    <property type="molecule type" value="Genomic_DNA"/>
</dbReference>
<protein>
    <recommendedName>
        <fullName evidence="4">Biotin transporter</fullName>
    </recommendedName>
</protein>
<evidence type="ECO:0000313" key="2">
    <source>
        <dbReference type="EMBL" id="PPE03802.1"/>
    </source>
</evidence>
<keyword evidence="3" id="KW-1185">Reference proteome</keyword>
<dbReference type="RefSeq" id="WP_104206832.1">
    <property type="nucleotide sequence ID" value="NZ_PHHC01000082.1"/>
</dbReference>
<sequence length="176" mass="19970">MIKLLLGILKGLVFLTIAGWIQIPFSPLSWNVLYFATISLLHWFQGGRGLNIVLIWLALGSAKCFWICPMSSLVLSSPGGGYIWGILPALFWAQQYYQCKAWVKWGGSLLILEACGAAQCILSTPNLDIAKQYGLLALFPWNLFQCMLGIRYDQRIKRILDQFFFFQNTALKVKKE</sequence>